<dbReference type="EMBL" id="CM000136">
    <property type="protein sequence ID" value="EAY81277.1"/>
    <property type="molecule type" value="Genomic_DNA"/>
</dbReference>
<accession>A2ZF93</accession>
<dbReference type="InterPro" id="IPR041118">
    <property type="entry name" value="Rx_N"/>
</dbReference>
<keyword evidence="3" id="KW-0677">Repeat</keyword>
<sequence length="120" mass="14299">MVEIVTGAISTLLPKLGEVLRKEYQLHKTVRGEIMFLMAELERMQAAILEISESDEPNKLVKLWVRDVRELSYDIEDTIDSFMVHFDKHRSFRGFIDRSLNLLTKFKIRHKIVLRRRKDR</sequence>
<keyword evidence="4" id="KW-0547">Nucleotide-binding</keyword>
<dbReference type="PANTHER" id="PTHR19338">
    <property type="entry name" value="TRANSLOCASE OF INNER MITOCHONDRIAL MEMBRANE 13 HOMOLOG"/>
    <property type="match status" value="1"/>
</dbReference>
<dbReference type="STRING" id="39946.A2ZF93"/>
<dbReference type="GO" id="GO:0006952">
    <property type="term" value="P:defense response"/>
    <property type="evidence" value="ECO:0007669"/>
    <property type="project" value="UniProtKB-KW"/>
</dbReference>
<keyword evidence="8" id="KW-1185">Reference proteome</keyword>
<protein>
    <recommendedName>
        <fullName evidence="6">Disease resistance N-terminal domain-containing protein</fullName>
    </recommendedName>
</protein>
<evidence type="ECO:0000256" key="5">
    <source>
        <dbReference type="ARBA" id="ARBA00022821"/>
    </source>
</evidence>
<dbReference type="InterPro" id="IPR038005">
    <property type="entry name" value="RX-like_CC"/>
</dbReference>
<dbReference type="PANTHER" id="PTHR19338:SF53">
    <property type="entry name" value="RX N-TERMINAL DOMAIN-CONTAINING PROTEIN"/>
    <property type="match status" value="1"/>
</dbReference>
<dbReference type="CDD" id="cd14798">
    <property type="entry name" value="RX-CC_like"/>
    <property type="match status" value="1"/>
</dbReference>
<dbReference type="OMA" id="FMLHVER"/>
<evidence type="ECO:0000313" key="8">
    <source>
        <dbReference type="Proteomes" id="UP000007015"/>
    </source>
</evidence>
<keyword evidence="5" id="KW-0611">Plant defense</keyword>
<dbReference type="Gramene" id="BGIOSGA035430-TA">
    <property type="protein sequence ID" value="BGIOSGA035430-PA"/>
    <property type="gene ID" value="BGIOSGA035430"/>
</dbReference>
<evidence type="ECO:0000313" key="7">
    <source>
        <dbReference type="EMBL" id="EAY81277.1"/>
    </source>
</evidence>
<name>A2ZF93_ORYSI</name>
<proteinExistence type="inferred from homology"/>
<dbReference type="Pfam" id="PF18052">
    <property type="entry name" value="Rx_N"/>
    <property type="match status" value="1"/>
</dbReference>
<dbReference type="Gene3D" id="1.20.5.4130">
    <property type="match status" value="1"/>
</dbReference>
<gene>
    <name evidence="7" type="ORF">OsI_36457</name>
</gene>
<dbReference type="Proteomes" id="UP000007015">
    <property type="component" value="Chromosome 11"/>
</dbReference>
<comment type="similarity">
    <text evidence="1">Belongs to the disease resistance NB-LRR family.</text>
</comment>
<dbReference type="AlphaFoldDB" id="A2ZF93"/>
<evidence type="ECO:0000256" key="3">
    <source>
        <dbReference type="ARBA" id="ARBA00022737"/>
    </source>
</evidence>
<evidence type="ECO:0000256" key="4">
    <source>
        <dbReference type="ARBA" id="ARBA00022741"/>
    </source>
</evidence>
<evidence type="ECO:0000259" key="6">
    <source>
        <dbReference type="Pfam" id="PF18052"/>
    </source>
</evidence>
<dbReference type="HOGENOM" id="CLU_000837_29_4_1"/>
<keyword evidence="2" id="KW-0433">Leucine-rich repeat</keyword>
<reference evidence="7 8" key="1">
    <citation type="journal article" date="2005" name="PLoS Biol.">
        <title>The genomes of Oryza sativa: a history of duplications.</title>
        <authorList>
            <person name="Yu J."/>
            <person name="Wang J."/>
            <person name="Lin W."/>
            <person name="Li S."/>
            <person name="Li H."/>
            <person name="Zhou J."/>
            <person name="Ni P."/>
            <person name="Dong W."/>
            <person name="Hu S."/>
            <person name="Zeng C."/>
            <person name="Zhang J."/>
            <person name="Zhang Y."/>
            <person name="Li R."/>
            <person name="Xu Z."/>
            <person name="Li S."/>
            <person name="Li X."/>
            <person name="Zheng H."/>
            <person name="Cong L."/>
            <person name="Lin L."/>
            <person name="Yin J."/>
            <person name="Geng J."/>
            <person name="Li G."/>
            <person name="Shi J."/>
            <person name="Liu J."/>
            <person name="Lv H."/>
            <person name="Li J."/>
            <person name="Wang J."/>
            <person name="Deng Y."/>
            <person name="Ran L."/>
            <person name="Shi X."/>
            <person name="Wang X."/>
            <person name="Wu Q."/>
            <person name="Li C."/>
            <person name="Ren X."/>
            <person name="Wang J."/>
            <person name="Wang X."/>
            <person name="Li D."/>
            <person name="Liu D."/>
            <person name="Zhang X."/>
            <person name="Ji Z."/>
            <person name="Zhao W."/>
            <person name="Sun Y."/>
            <person name="Zhang Z."/>
            <person name="Bao J."/>
            <person name="Han Y."/>
            <person name="Dong L."/>
            <person name="Ji J."/>
            <person name="Chen P."/>
            <person name="Wu S."/>
            <person name="Liu J."/>
            <person name="Xiao Y."/>
            <person name="Bu D."/>
            <person name="Tan J."/>
            <person name="Yang L."/>
            <person name="Ye C."/>
            <person name="Zhang J."/>
            <person name="Xu J."/>
            <person name="Zhou Y."/>
            <person name="Yu Y."/>
            <person name="Zhang B."/>
            <person name="Zhuang S."/>
            <person name="Wei H."/>
            <person name="Liu B."/>
            <person name="Lei M."/>
            <person name="Yu H."/>
            <person name="Li Y."/>
            <person name="Xu H."/>
            <person name="Wei S."/>
            <person name="He X."/>
            <person name="Fang L."/>
            <person name="Zhang Z."/>
            <person name="Zhang Y."/>
            <person name="Huang X."/>
            <person name="Su Z."/>
            <person name="Tong W."/>
            <person name="Li J."/>
            <person name="Tong Z."/>
            <person name="Li S."/>
            <person name="Ye J."/>
            <person name="Wang L."/>
            <person name="Fang L."/>
            <person name="Lei T."/>
            <person name="Chen C."/>
            <person name="Chen H."/>
            <person name="Xu Z."/>
            <person name="Li H."/>
            <person name="Huang H."/>
            <person name="Zhang F."/>
            <person name="Xu H."/>
            <person name="Li N."/>
            <person name="Zhao C."/>
            <person name="Li S."/>
            <person name="Dong L."/>
            <person name="Huang Y."/>
            <person name="Li L."/>
            <person name="Xi Y."/>
            <person name="Qi Q."/>
            <person name="Li W."/>
            <person name="Zhang B."/>
            <person name="Hu W."/>
            <person name="Zhang Y."/>
            <person name="Tian X."/>
            <person name="Jiao Y."/>
            <person name="Liang X."/>
            <person name="Jin J."/>
            <person name="Gao L."/>
            <person name="Zheng W."/>
            <person name="Hao B."/>
            <person name="Liu S."/>
            <person name="Wang W."/>
            <person name="Yuan L."/>
            <person name="Cao M."/>
            <person name="McDermott J."/>
            <person name="Samudrala R."/>
            <person name="Wang J."/>
            <person name="Wong G.K."/>
            <person name="Yang H."/>
        </authorList>
    </citation>
    <scope>NUCLEOTIDE SEQUENCE [LARGE SCALE GENOMIC DNA]</scope>
    <source>
        <strain evidence="8">cv. 93-11</strain>
    </source>
</reference>
<evidence type="ECO:0000256" key="2">
    <source>
        <dbReference type="ARBA" id="ARBA00022614"/>
    </source>
</evidence>
<evidence type="ECO:0000256" key="1">
    <source>
        <dbReference type="ARBA" id="ARBA00008894"/>
    </source>
</evidence>
<feature type="domain" description="Disease resistance N-terminal" evidence="6">
    <location>
        <begin position="8"/>
        <end position="96"/>
    </location>
</feature>
<organism evidence="7 8">
    <name type="scientific">Oryza sativa subsp. indica</name>
    <name type="common">Rice</name>
    <dbReference type="NCBI Taxonomy" id="39946"/>
    <lineage>
        <taxon>Eukaryota</taxon>
        <taxon>Viridiplantae</taxon>
        <taxon>Streptophyta</taxon>
        <taxon>Embryophyta</taxon>
        <taxon>Tracheophyta</taxon>
        <taxon>Spermatophyta</taxon>
        <taxon>Magnoliopsida</taxon>
        <taxon>Liliopsida</taxon>
        <taxon>Poales</taxon>
        <taxon>Poaceae</taxon>
        <taxon>BOP clade</taxon>
        <taxon>Oryzoideae</taxon>
        <taxon>Oryzeae</taxon>
        <taxon>Oryzinae</taxon>
        <taxon>Oryza</taxon>
        <taxon>Oryza sativa</taxon>
    </lineage>
</organism>
<dbReference type="GO" id="GO:0000166">
    <property type="term" value="F:nucleotide binding"/>
    <property type="evidence" value="ECO:0007669"/>
    <property type="project" value="UniProtKB-KW"/>
</dbReference>